<dbReference type="InterPro" id="IPR048320">
    <property type="entry name" value="COG3_N"/>
</dbReference>
<gene>
    <name evidence="13" type="ORF">GGI19_002807</name>
</gene>
<evidence type="ECO:0000256" key="3">
    <source>
        <dbReference type="ARBA" id="ARBA00009936"/>
    </source>
</evidence>
<dbReference type="InterPro" id="IPR023591">
    <property type="entry name" value="Ribosomal_uS2_flav_dom_sf"/>
</dbReference>
<dbReference type="Pfam" id="PF20671">
    <property type="entry name" value="COG3_C"/>
    <property type="match status" value="1"/>
</dbReference>
<evidence type="ECO:0000313" key="14">
    <source>
        <dbReference type="Proteomes" id="UP001140011"/>
    </source>
</evidence>
<dbReference type="Pfam" id="PF04136">
    <property type="entry name" value="COG3_N"/>
    <property type="match status" value="1"/>
</dbReference>
<proteinExistence type="inferred from homology"/>
<dbReference type="GO" id="GO:0007030">
    <property type="term" value="P:Golgi organization"/>
    <property type="evidence" value="ECO:0007669"/>
    <property type="project" value="TreeGrafter"/>
</dbReference>
<name>A0A9W8GZF0_9FUNG</name>
<evidence type="ECO:0000259" key="12">
    <source>
        <dbReference type="Pfam" id="PF20671"/>
    </source>
</evidence>
<dbReference type="InterPro" id="IPR001865">
    <property type="entry name" value="Ribosomal_uS2"/>
</dbReference>
<dbReference type="GO" id="GO:0003735">
    <property type="term" value="F:structural constituent of ribosome"/>
    <property type="evidence" value="ECO:0007669"/>
    <property type="project" value="InterPro"/>
</dbReference>
<dbReference type="Gene3D" id="3.40.50.10490">
    <property type="entry name" value="Glucose-6-phosphate isomerase like protein, domain 1"/>
    <property type="match status" value="1"/>
</dbReference>
<keyword evidence="5" id="KW-0813">Transport</keyword>
<dbReference type="CDD" id="cd01425">
    <property type="entry name" value="RPS2"/>
    <property type="match status" value="1"/>
</dbReference>
<evidence type="ECO:0000256" key="9">
    <source>
        <dbReference type="ARBA" id="ARBA00031339"/>
    </source>
</evidence>
<dbReference type="HAMAP" id="MF_00291_B">
    <property type="entry name" value="Ribosomal_uS2_B"/>
    <property type="match status" value="1"/>
</dbReference>
<evidence type="ECO:0000256" key="4">
    <source>
        <dbReference type="ARBA" id="ARBA00020976"/>
    </source>
</evidence>
<dbReference type="InterPro" id="IPR048685">
    <property type="entry name" value="COG3_C"/>
</dbReference>
<dbReference type="GO" id="GO:0006412">
    <property type="term" value="P:translation"/>
    <property type="evidence" value="ECO:0007669"/>
    <property type="project" value="InterPro"/>
</dbReference>
<comment type="similarity">
    <text evidence="3">Belongs to the COG3 family.</text>
</comment>
<dbReference type="Pfam" id="PF00318">
    <property type="entry name" value="Ribosomal_S2"/>
    <property type="match status" value="1"/>
</dbReference>
<dbReference type="GO" id="GO:0015935">
    <property type="term" value="C:small ribosomal subunit"/>
    <property type="evidence" value="ECO:0007669"/>
    <property type="project" value="InterPro"/>
</dbReference>
<keyword evidence="6" id="KW-0653">Protein transport</keyword>
<comment type="caution">
    <text evidence="13">The sequence shown here is derived from an EMBL/GenBank/DDBJ whole genome shotgun (WGS) entry which is preliminary data.</text>
</comment>
<dbReference type="OrthoDB" id="296793at2759"/>
<feature type="region of interest" description="Disordered" evidence="10">
    <location>
        <begin position="1018"/>
        <end position="1037"/>
    </location>
</feature>
<accession>A0A9W8GZF0</accession>
<dbReference type="EMBL" id="JANBUH010000154">
    <property type="protein sequence ID" value="KAJ2753897.1"/>
    <property type="molecule type" value="Genomic_DNA"/>
</dbReference>
<dbReference type="NCBIfam" id="TIGR01011">
    <property type="entry name" value="rpsB_bact"/>
    <property type="match status" value="1"/>
</dbReference>
<evidence type="ECO:0000313" key="13">
    <source>
        <dbReference type="EMBL" id="KAJ2753897.1"/>
    </source>
</evidence>
<protein>
    <recommendedName>
        <fullName evidence="4">Conserved oligomeric Golgi complex subunit 3</fullName>
    </recommendedName>
    <alternativeName>
        <fullName evidence="9">Component of oligomeric Golgi complex 3</fullName>
    </alternativeName>
</protein>
<dbReference type="GO" id="GO:0005801">
    <property type="term" value="C:cis-Golgi network"/>
    <property type="evidence" value="ECO:0007669"/>
    <property type="project" value="InterPro"/>
</dbReference>
<keyword evidence="14" id="KW-1185">Reference proteome</keyword>
<sequence length="1037" mass="113908">MANIDDWDKRFPVSEGLRPGIALLQDMCASFASQLVVQPQTITHGNSETATATAIDGIADKPTIAGKLNPQLQFLRASPQLSARRNASLRNLTVLARAASPSLRPAVNGTAELGALGIVTGSETEPPLTAGGVMGAMETPAQFLEWYGRVEEAEAAGQDAEALAFASQLRERVSQCSQMLGCLDDISSLLSAMEADYQRVCQQTAGVESACASLSAQRDKLDRVASEIGEQLTVYNWLGPITRLLHAPGDRVCEDPEFLPSLDRTEEAIRFIESRVEATKDSELYLMRFAQCRMRALSLMKMHALRAFKALGAFDAKGSAVYVHYRAAAVALGPLLRALQQRGTQATTERQVLVDVQNAYFATRRAWLRPHIQARLRDIAAEHEAEKEAAVLERRVGALRDWCAFMMAVCADESRLYADFFDRDPEGESGLRSFLDSAMTLFHEQVRPLVIHESDVAVLAGLSLTLLTYNRMLPSASEDAGTEEDADDEDGEDVDGLDAFYAVVGHVLQDTQHRLAYKAQSYIRAHIGGYRITPSDTDAMARWVRVCLRLRIADPAQLSALLELPEDLAPDDAKCLQWIYPPVENCRWLIAQIDGCLDYEVQSGVVDEARTASKQNLLSIGARFVRDSSIKSDNPITEADAELMAHLFATHNLLRLRMWAALTRIRPGNVRLAGAIQKQTIRAMATHPEEPVSPDSTDSGITLTTAAEAAAKVAAVRPKTKQGALLERQRVRAHLRRLLPQFEATGSHQTTSIQAPQMLDDTSYNLTLEKMMAAGMHLGHSASLWNPMNLPYIFGERQGVHIINLEHTVAALRRAAHFVEQVAYNGGLVLFVGTRKDHQQLAVDAALHAEQYFVMGKWLPGTLTNPRPLLGNNLAYASEVWDVAEAQDYVDIEAAQANETKRGAKSGGKNRFMAKMAEEKARLLAQRQAKKTYKPDLIIALSPLECRTMLAESQLALVPTVGIVDTNCDPRCVAYPIPCNDDSLRGVTIVAGVLAHAARDGLDRRRLELSQAVAKQSKSDIETAADRESSRAKFQFD</sequence>
<keyword evidence="7" id="KW-0333">Golgi apparatus</keyword>
<dbReference type="PANTHER" id="PTHR13302:SF8">
    <property type="entry name" value="CONSERVED OLIGOMERIC GOLGI COMPLEX SUBUNIT 3"/>
    <property type="match status" value="1"/>
</dbReference>
<dbReference type="GO" id="GO:0006891">
    <property type="term" value="P:intra-Golgi vesicle-mediated transport"/>
    <property type="evidence" value="ECO:0007669"/>
    <property type="project" value="TreeGrafter"/>
</dbReference>
<reference evidence="13" key="1">
    <citation type="submission" date="2022-07" db="EMBL/GenBank/DDBJ databases">
        <title>Phylogenomic reconstructions and comparative analyses of Kickxellomycotina fungi.</title>
        <authorList>
            <person name="Reynolds N.K."/>
            <person name="Stajich J.E."/>
            <person name="Barry K."/>
            <person name="Grigoriev I.V."/>
            <person name="Crous P."/>
            <person name="Smith M.E."/>
        </authorList>
    </citation>
    <scope>NUCLEOTIDE SEQUENCE</scope>
    <source>
        <strain evidence="13">BCRC 34297</strain>
    </source>
</reference>
<comment type="subcellular location">
    <subcellularLocation>
        <location evidence="1">Golgi apparatus membrane</location>
        <topology evidence="1">Peripheral membrane protein</topology>
    </subcellularLocation>
</comment>
<dbReference type="InterPro" id="IPR005706">
    <property type="entry name" value="Ribosomal_uS2_bac/mit/plastid"/>
</dbReference>
<dbReference type="InterPro" id="IPR007265">
    <property type="entry name" value="COG_su3"/>
</dbReference>
<evidence type="ECO:0000256" key="10">
    <source>
        <dbReference type="SAM" id="MobiDB-lite"/>
    </source>
</evidence>
<comment type="similarity">
    <text evidence="2">Belongs to the universal ribosomal protein uS2 family.</text>
</comment>
<dbReference type="PRINTS" id="PR00395">
    <property type="entry name" value="RIBOSOMALS2"/>
</dbReference>
<evidence type="ECO:0000259" key="11">
    <source>
        <dbReference type="Pfam" id="PF04136"/>
    </source>
</evidence>
<dbReference type="GO" id="GO:0000139">
    <property type="term" value="C:Golgi membrane"/>
    <property type="evidence" value="ECO:0007669"/>
    <property type="project" value="UniProtKB-SubCell"/>
</dbReference>
<evidence type="ECO:0000256" key="2">
    <source>
        <dbReference type="ARBA" id="ARBA00006242"/>
    </source>
</evidence>
<organism evidence="13 14">
    <name type="scientific">Coemansia pectinata</name>
    <dbReference type="NCBI Taxonomy" id="1052879"/>
    <lineage>
        <taxon>Eukaryota</taxon>
        <taxon>Fungi</taxon>
        <taxon>Fungi incertae sedis</taxon>
        <taxon>Zoopagomycota</taxon>
        <taxon>Kickxellomycotina</taxon>
        <taxon>Kickxellomycetes</taxon>
        <taxon>Kickxellales</taxon>
        <taxon>Kickxellaceae</taxon>
        <taxon>Coemansia</taxon>
    </lineage>
</organism>
<evidence type="ECO:0000256" key="5">
    <source>
        <dbReference type="ARBA" id="ARBA00022448"/>
    </source>
</evidence>
<evidence type="ECO:0000256" key="1">
    <source>
        <dbReference type="ARBA" id="ARBA00004395"/>
    </source>
</evidence>
<dbReference type="GO" id="GO:0006886">
    <property type="term" value="P:intracellular protein transport"/>
    <property type="evidence" value="ECO:0007669"/>
    <property type="project" value="InterPro"/>
</dbReference>
<dbReference type="SUPFAM" id="SSF52313">
    <property type="entry name" value="Ribosomal protein S2"/>
    <property type="match status" value="1"/>
</dbReference>
<feature type="domain" description="Conserved oligomeric Golgi complex subunit 3 C-terminal" evidence="12">
    <location>
        <begin position="321"/>
        <end position="657"/>
    </location>
</feature>
<evidence type="ECO:0000256" key="6">
    <source>
        <dbReference type="ARBA" id="ARBA00022927"/>
    </source>
</evidence>
<dbReference type="AlphaFoldDB" id="A0A9W8GZF0"/>
<feature type="domain" description="Conserved oligomeric Golgi complex subunit 3 N-terminal" evidence="11">
    <location>
        <begin position="165"/>
        <end position="309"/>
    </location>
</feature>
<dbReference type="Proteomes" id="UP001140011">
    <property type="component" value="Unassembled WGS sequence"/>
</dbReference>
<dbReference type="PANTHER" id="PTHR13302">
    <property type="entry name" value="CONSERVED OLIGOMERIC GOLGI COMPLEX COMPONENT 3"/>
    <property type="match status" value="1"/>
</dbReference>
<dbReference type="GO" id="GO:0017119">
    <property type="term" value="C:Golgi transport complex"/>
    <property type="evidence" value="ECO:0007669"/>
    <property type="project" value="TreeGrafter"/>
</dbReference>
<evidence type="ECO:0000256" key="8">
    <source>
        <dbReference type="ARBA" id="ARBA00023136"/>
    </source>
</evidence>
<evidence type="ECO:0000256" key="7">
    <source>
        <dbReference type="ARBA" id="ARBA00023034"/>
    </source>
</evidence>
<keyword evidence="8" id="KW-0472">Membrane</keyword>